<accession>T0RNB1</accession>
<feature type="transmembrane region" description="Helical" evidence="7">
    <location>
        <begin position="144"/>
        <end position="163"/>
    </location>
</feature>
<feature type="domain" description="Major facilitator superfamily (MFS) profile" evidence="8">
    <location>
        <begin position="10"/>
        <end position="472"/>
    </location>
</feature>
<dbReference type="SUPFAM" id="SSF103473">
    <property type="entry name" value="MFS general substrate transporter"/>
    <property type="match status" value="1"/>
</dbReference>
<dbReference type="PROSITE" id="PS50850">
    <property type="entry name" value="MFS"/>
    <property type="match status" value="1"/>
</dbReference>
<dbReference type="EMBL" id="JH767169">
    <property type="protein sequence ID" value="EQC31442.1"/>
    <property type="molecule type" value="Genomic_DNA"/>
</dbReference>
<dbReference type="InterPro" id="IPR020846">
    <property type="entry name" value="MFS_dom"/>
</dbReference>
<dbReference type="AlphaFoldDB" id="T0RNB1"/>
<feature type="transmembrane region" description="Helical" evidence="7">
    <location>
        <begin position="289"/>
        <end position="310"/>
    </location>
</feature>
<feature type="transmembrane region" description="Helical" evidence="7">
    <location>
        <begin position="450"/>
        <end position="469"/>
    </location>
</feature>
<keyword evidence="3 7" id="KW-0812">Transmembrane</keyword>
<evidence type="ECO:0000313" key="9">
    <source>
        <dbReference type="EMBL" id="EQC31442.1"/>
    </source>
</evidence>
<evidence type="ECO:0000256" key="6">
    <source>
        <dbReference type="ARBA" id="ARBA00024338"/>
    </source>
</evidence>
<dbReference type="PANTHER" id="PTHR23505">
    <property type="entry name" value="SPINSTER"/>
    <property type="match status" value="1"/>
</dbReference>
<feature type="transmembrane region" description="Helical" evidence="7">
    <location>
        <begin position="175"/>
        <end position="195"/>
    </location>
</feature>
<feature type="transmembrane region" description="Helical" evidence="7">
    <location>
        <begin position="258"/>
        <end position="282"/>
    </location>
</feature>
<dbReference type="GO" id="GO:0022857">
    <property type="term" value="F:transmembrane transporter activity"/>
    <property type="evidence" value="ECO:0007669"/>
    <property type="project" value="InterPro"/>
</dbReference>
<feature type="transmembrane region" description="Helical" evidence="7">
    <location>
        <begin position="82"/>
        <end position="112"/>
    </location>
</feature>
<dbReference type="OMA" id="ACYAMIP"/>
<organism evidence="9 10">
    <name type="scientific">Saprolegnia diclina (strain VS20)</name>
    <dbReference type="NCBI Taxonomy" id="1156394"/>
    <lineage>
        <taxon>Eukaryota</taxon>
        <taxon>Sar</taxon>
        <taxon>Stramenopiles</taxon>
        <taxon>Oomycota</taxon>
        <taxon>Saprolegniomycetes</taxon>
        <taxon>Saprolegniales</taxon>
        <taxon>Saprolegniaceae</taxon>
        <taxon>Saprolegnia</taxon>
    </lineage>
</organism>
<keyword evidence="10" id="KW-1185">Reference proteome</keyword>
<evidence type="ECO:0000259" key="8">
    <source>
        <dbReference type="PROSITE" id="PS50850"/>
    </source>
</evidence>
<dbReference type="eggNOG" id="KOG1330">
    <property type="taxonomic scope" value="Eukaryota"/>
</dbReference>
<reference evidence="9 10" key="1">
    <citation type="submission" date="2012-04" db="EMBL/GenBank/DDBJ databases">
        <title>The Genome Sequence of Saprolegnia declina VS20.</title>
        <authorList>
            <consortium name="The Broad Institute Genome Sequencing Platform"/>
            <person name="Russ C."/>
            <person name="Nusbaum C."/>
            <person name="Tyler B."/>
            <person name="van West P."/>
            <person name="Dieguez-Uribeondo J."/>
            <person name="de Bruijn I."/>
            <person name="Tripathy S."/>
            <person name="Jiang R."/>
            <person name="Young S.K."/>
            <person name="Zeng Q."/>
            <person name="Gargeya S."/>
            <person name="Fitzgerald M."/>
            <person name="Haas B."/>
            <person name="Abouelleil A."/>
            <person name="Alvarado L."/>
            <person name="Arachchi H.M."/>
            <person name="Berlin A."/>
            <person name="Chapman S.B."/>
            <person name="Goldberg J."/>
            <person name="Griggs A."/>
            <person name="Gujja S."/>
            <person name="Hansen M."/>
            <person name="Howarth C."/>
            <person name="Imamovic A."/>
            <person name="Larimer J."/>
            <person name="McCowen C."/>
            <person name="Montmayeur A."/>
            <person name="Murphy C."/>
            <person name="Neiman D."/>
            <person name="Pearson M."/>
            <person name="Priest M."/>
            <person name="Roberts A."/>
            <person name="Saif S."/>
            <person name="Shea T."/>
            <person name="Sisk P."/>
            <person name="Sykes S."/>
            <person name="Wortman J."/>
            <person name="Nusbaum C."/>
            <person name="Birren B."/>
        </authorList>
    </citation>
    <scope>NUCLEOTIDE SEQUENCE [LARGE SCALE GENOMIC DNA]</scope>
    <source>
        <strain evidence="9 10">VS20</strain>
    </source>
</reference>
<dbReference type="PANTHER" id="PTHR23505:SF79">
    <property type="entry name" value="PROTEIN SPINSTER"/>
    <property type="match status" value="1"/>
</dbReference>
<feature type="transmembrane region" description="Helical" evidence="7">
    <location>
        <begin position="322"/>
        <end position="348"/>
    </location>
</feature>
<dbReference type="Proteomes" id="UP000030762">
    <property type="component" value="Unassembled WGS sequence"/>
</dbReference>
<evidence type="ECO:0000256" key="7">
    <source>
        <dbReference type="SAM" id="Phobius"/>
    </source>
</evidence>
<protein>
    <recommendedName>
        <fullName evidence="8">Major facilitator superfamily (MFS) profile domain-containing protein</fullName>
    </recommendedName>
</protein>
<comment type="similarity">
    <text evidence="6">Belongs to the major facilitator superfamily. Spinster (TC 2.A.1.49) family.</text>
</comment>
<dbReference type="Gene3D" id="1.20.1250.20">
    <property type="entry name" value="MFS general substrate transporter like domains"/>
    <property type="match status" value="1"/>
</dbReference>
<dbReference type="VEuPathDB" id="FungiDB:SDRG_11041"/>
<evidence type="ECO:0000256" key="5">
    <source>
        <dbReference type="ARBA" id="ARBA00023136"/>
    </source>
</evidence>
<keyword evidence="4 7" id="KW-1133">Transmembrane helix</keyword>
<dbReference type="OrthoDB" id="6770063at2759"/>
<dbReference type="Pfam" id="PF07690">
    <property type="entry name" value="MFS_1"/>
    <property type="match status" value="1"/>
</dbReference>
<dbReference type="InParanoid" id="T0RNB1"/>
<gene>
    <name evidence="9" type="ORF">SDRG_11041</name>
</gene>
<sequence length="491" mass="51858">MVQLSTPGAVFGLLCVINLLNFIDRGIIPGAPIQFQAFIQQTHGVAPDHVSVYLGLLVSAFIASYSVFICIFGYLSMRHRPFTLAAIGLGLWVLALVVCGLAKTAGSFYLLLIGRLLSGVGESSFHATTPSFIDEFAPPGKRTLWLGIFYSGMSAGTALGYSYGSLLARTLGWDVAFYLIALIMLPLVYACYAMIPPAFNEPFHDATSRSDVDSRTLSFSTPLDRPSVVLLDTPTVTATTEAWAIMSDSVFLTASLGLAAYAFTVAGLGAFAPSIMIGYGLLPEAMASTVFGLVAILSGLIGSPLGGFLLDRSCAGHDNDDAFRVLAAAKQMVVMMALGVASLFASLATMHTTGVFFVCLAFGLLCLFSTQAATTVVILLNVAKARRGFAMGLNTLLLHLFGDVPSPILLGALKDAWAPHCGSVVAPDGSLALDPLCSTDRDGLTKTLTFAYAWLLFAVGLWSATALLAKRRVRHRAKTADALEATPPALS</sequence>
<feature type="transmembrane region" description="Helical" evidence="7">
    <location>
        <begin position="52"/>
        <end position="75"/>
    </location>
</feature>
<dbReference type="RefSeq" id="XP_008615283.1">
    <property type="nucleotide sequence ID" value="XM_008617061.1"/>
</dbReference>
<dbReference type="InterPro" id="IPR044770">
    <property type="entry name" value="MFS_spinster-like"/>
</dbReference>
<comment type="subcellular location">
    <subcellularLocation>
        <location evidence="1">Membrane</location>
        <topology evidence="1">Multi-pass membrane protein</topology>
    </subcellularLocation>
</comment>
<dbReference type="GO" id="GO:0016020">
    <property type="term" value="C:membrane"/>
    <property type="evidence" value="ECO:0007669"/>
    <property type="project" value="UniProtKB-SubCell"/>
</dbReference>
<dbReference type="STRING" id="1156394.T0RNB1"/>
<evidence type="ECO:0000256" key="3">
    <source>
        <dbReference type="ARBA" id="ARBA00022692"/>
    </source>
</evidence>
<name>T0RNB1_SAPDV</name>
<dbReference type="GeneID" id="19951768"/>
<dbReference type="InterPro" id="IPR011701">
    <property type="entry name" value="MFS"/>
</dbReference>
<evidence type="ECO:0000256" key="4">
    <source>
        <dbReference type="ARBA" id="ARBA00022989"/>
    </source>
</evidence>
<evidence type="ECO:0000256" key="1">
    <source>
        <dbReference type="ARBA" id="ARBA00004141"/>
    </source>
</evidence>
<proteinExistence type="inferred from homology"/>
<keyword evidence="5 7" id="KW-0472">Membrane</keyword>
<dbReference type="InterPro" id="IPR036259">
    <property type="entry name" value="MFS_trans_sf"/>
</dbReference>
<keyword evidence="2" id="KW-0813">Transport</keyword>
<evidence type="ECO:0000313" key="10">
    <source>
        <dbReference type="Proteomes" id="UP000030762"/>
    </source>
</evidence>
<feature type="transmembrane region" description="Helical" evidence="7">
    <location>
        <begin position="355"/>
        <end position="383"/>
    </location>
</feature>
<evidence type="ECO:0000256" key="2">
    <source>
        <dbReference type="ARBA" id="ARBA00022448"/>
    </source>
</evidence>